<evidence type="ECO:0000313" key="2">
    <source>
        <dbReference type="Proteomes" id="UP000445144"/>
    </source>
</evidence>
<evidence type="ECO:0000313" key="1">
    <source>
        <dbReference type="EMBL" id="CAA7197355.1"/>
    </source>
</evidence>
<dbReference type="EMBL" id="CACVBR010000049">
    <property type="protein sequence ID" value="CAA7197355.1"/>
    <property type="molecule type" value="Genomic_DNA"/>
</dbReference>
<keyword evidence="2" id="KW-1185">Reference proteome</keyword>
<reference evidence="1 2" key="1">
    <citation type="submission" date="2020-01" db="EMBL/GenBank/DDBJ databases">
        <authorList>
            <person name="Rodrigo-Torres L."/>
            <person name="Arahal R. D."/>
            <person name="Lucena T."/>
        </authorList>
    </citation>
    <scope>NUCLEOTIDE SEQUENCE [LARGE SCALE GENOMIC DNA]</scope>
    <source>
        <strain evidence="1 2">CECT 9293</strain>
    </source>
</reference>
<dbReference type="RefSeq" id="WP_162034028.1">
    <property type="nucleotide sequence ID" value="NZ_CACVBR010000049.1"/>
</dbReference>
<proteinExistence type="predicted"/>
<gene>
    <name evidence="1" type="ORF">CHRY9293_03410</name>
</gene>
<protein>
    <recommendedName>
        <fullName evidence="3">Lipoprotein</fullName>
    </recommendedName>
</protein>
<dbReference type="PROSITE" id="PS51257">
    <property type="entry name" value="PROKAR_LIPOPROTEIN"/>
    <property type="match status" value="1"/>
</dbReference>
<accession>A0A6N4X989</accession>
<sequence>MNIKYYIKVVLVAFAITGCKKNYQTDEKRENQLFEFSEVGSKELLTIEFPQEWKIHPYESSSPISESDIINESNLNKLDYFDNVKGKPVKTRNYISFLSEKGFRLDSIFVMDSISNKGRTFVYLKIFKTIEDPNYDFPPTVHQIDILVFQNSQFLRKLNIYTKKNYPFAIDLKLGYFNKEGNLFTKEFKTDEESTIFTQEEQFNLSDDGEILKQNSRIIKGNKIAKRNILKEPNLIGSYKIYAPAISNSNGEEISLGYFITIKSSTKAILSIDAKYSEDYGCEGEYRLANKENIIRSRGFR</sequence>
<organism evidence="1 2">
    <name type="scientific">Chryseobacterium potabilaquae</name>
    <dbReference type="NCBI Taxonomy" id="2675057"/>
    <lineage>
        <taxon>Bacteria</taxon>
        <taxon>Pseudomonadati</taxon>
        <taxon>Bacteroidota</taxon>
        <taxon>Flavobacteriia</taxon>
        <taxon>Flavobacteriales</taxon>
        <taxon>Weeksellaceae</taxon>
        <taxon>Chryseobacterium group</taxon>
        <taxon>Chryseobacterium</taxon>
    </lineage>
</organism>
<dbReference type="Proteomes" id="UP000445144">
    <property type="component" value="Unassembled WGS sequence"/>
</dbReference>
<name>A0A6N4X989_9FLAO</name>
<evidence type="ECO:0008006" key="3">
    <source>
        <dbReference type="Google" id="ProtNLM"/>
    </source>
</evidence>
<dbReference type="AlphaFoldDB" id="A0A6N4X989"/>